<accession>A0A1N6ZY38</accession>
<dbReference type="RefSeq" id="WP_076422751.1">
    <property type="nucleotide sequence ID" value="NZ_FTNM01000005.1"/>
</dbReference>
<evidence type="ECO:0000313" key="2">
    <source>
        <dbReference type="Proteomes" id="UP000185924"/>
    </source>
</evidence>
<name>A0A1N6ZY38_9BACT</name>
<sequence length="76" mass="8903">MGKRQIRIYRNQLADHLPDLLQQLTVQVVLRNRVVVQGVLQHVSVQELELLDGRRHKHTIPVPEVEEVIYDIEAPY</sequence>
<dbReference type="EMBL" id="FTNM01000005">
    <property type="protein sequence ID" value="SIR31659.1"/>
    <property type="molecule type" value="Genomic_DNA"/>
</dbReference>
<evidence type="ECO:0000313" key="1">
    <source>
        <dbReference type="EMBL" id="SIR31659.1"/>
    </source>
</evidence>
<organism evidence="1 2">
    <name type="scientific">Pontibacter lucknowensis</name>
    <dbReference type="NCBI Taxonomy" id="1077936"/>
    <lineage>
        <taxon>Bacteria</taxon>
        <taxon>Pseudomonadati</taxon>
        <taxon>Bacteroidota</taxon>
        <taxon>Cytophagia</taxon>
        <taxon>Cytophagales</taxon>
        <taxon>Hymenobacteraceae</taxon>
        <taxon>Pontibacter</taxon>
    </lineage>
</organism>
<reference evidence="2" key="1">
    <citation type="submission" date="2017-01" db="EMBL/GenBank/DDBJ databases">
        <authorList>
            <person name="Varghese N."/>
            <person name="Submissions S."/>
        </authorList>
    </citation>
    <scope>NUCLEOTIDE SEQUENCE [LARGE SCALE GENOMIC DNA]</scope>
    <source>
        <strain evidence="2">DM9</strain>
    </source>
</reference>
<keyword evidence="2" id="KW-1185">Reference proteome</keyword>
<gene>
    <name evidence="1" type="ORF">SAMN05421545_3091</name>
</gene>
<dbReference type="STRING" id="1077936.SAMN05421545_3091"/>
<dbReference type="OrthoDB" id="853861at2"/>
<dbReference type="Proteomes" id="UP000185924">
    <property type="component" value="Unassembled WGS sequence"/>
</dbReference>
<dbReference type="AlphaFoldDB" id="A0A1N6ZY38"/>
<proteinExistence type="predicted"/>
<protein>
    <submittedName>
        <fullName evidence="1">Uncharacterized protein</fullName>
    </submittedName>
</protein>